<keyword evidence="1" id="KW-0456">Lyase</keyword>
<dbReference type="EMBL" id="JAUSWH010000029">
    <property type="protein sequence ID" value="MDQ0458311.1"/>
    <property type="molecule type" value="Genomic_DNA"/>
</dbReference>
<protein>
    <submittedName>
        <fullName evidence="3">TIM-barrel fold metal-dependent hydrolase</fullName>
    </submittedName>
</protein>
<accession>A0ABU0IJ87</accession>
<dbReference type="SUPFAM" id="SSF51556">
    <property type="entry name" value="Metallo-dependent hydrolases"/>
    <property type="match status" value="1"/>
</dbReference>
<name>A0ABU0IJ87_9HYPH</name>
<evidence type="ECO:0000313" key="4">
    <source>
        <dbReference type="Proteomes" id="UP001235269"/>
    </source>
</evidence>
<evidence type="ECO:0000259" key="2">
    <source>
        <dbReference type="Pfam" id="PF04909"/>
    </source>
</evidence>
<dbReference type="InterPro" id="IPR032466">
    <property type="entry name" value="Metal_Hydrolase"/>
</dbReference>
<proteinExistence type="predicted"/>
<dbReference type="Pfam" id="PF04909">
    <property type="entry name" value="Amidohydro_2"/>
    <property type="match status" value="1"/>
</dbReference>
<dbReference type="PANTHER" id="PTHR21240">
    <property type="entry name" value="2-AMINO-3-CARBOXYLMUCONATE-6-SEMIALDEHYDE DECARBOXYLASE"/>
    <property type="match status" value="1"/>
</dbReference>
<dbReference type="Gene3D" id="3.20.20.140">
    <property type="entry name" value="Metal-dependent hydrolases"/>
    <property type="match status" value="1"/>
</dbReference>
<dbReference type="InterPro" id="IPR032465">
    <property type="entry name" value="ACMSD"/>
</dbReference>
<evidence type="ECO:0000313" key="3">
    <source>
        <dbReference type="EMBL" id="MDQ0458311.1"/>
    </source>
</evidence>
<dbReference type="GO" id="GO:0016787">
    <property type="term" value="F:hydrolase activity"/>
    <property type="evidence" value="ECO:0007669"/>
    <property type="project" value="UniProtKB-KW"/>
</dbReference>
<keyword evidence="3" id="KW-0378">Hydrolase</keyword>
<dbReference type="InterPro" id="IPR006680">
    <property type="entry name" value="Amidohydro-rel"/>
</dbReference>
<gene>
    <name evidence="3" type="ORF">QO005_004672</name>
</gene>
<comment type="caution">
    <text evidence="3">The sequence shown here is derived from an EMBL/GenBank/DDBJ whole genome shotgun (WGS) entry which is preliminary data.</text>
</comment>
<dbReference type="Proteomes" id="UP001235269">
    <property type="component" value="Unassembled WGS sequence"/>
</dbReference>
<dbReference type="PANTHER" id="PTHR21240:SF28">
    <property type="entry name" value="ISO-OROTATE DECARBOXYLASE (EUROFUNG)"/>
    <property type="match status" value="1"/>
</dbReference>
<organism evidence="3 4">
    <name type="scientific">Rhizobium paknamense</name>
    <dbReference type="NCBI Taxonomy" id="1206817"/>
    <lineage>
        <taxon>Bacteria</taxon>
        <taxon>Pseudomonadati</taxon>
        <taxon>Pseudomonadota</taxon>
        <taxon>Alphaproteobacteria</taxon>
        <taxon>Hyphomicrobiales</taxon>
        <taxon>Rhizobiaceae</taxon>
        <taxon>Rhizobium/Agrobacterium group</taxon>
        <taxon>Rhizobium</taxon>
    </lineage>
</organism>
<sequence length="355" mass="39502">MTTNNKIDVHHHLIPPAFTAALQKRNIREIAGGPIPQWAPDRSLQVMEDNGIGAAVLSLSAPGVYFGDVQEACDLARACNEYAAEVRDRQPDRFGYFAVLPMPFTEESCKEAIYALDTLKADGIVLLASSEGVFLGDPKLDELMHELDRRKAIVFVHPNLHQTSETLSLQSPGFLLEFLCDTTRAATNLIMTGTMEKYPGITWILAHAGGFLPYVAWRLSLANLMADISANVPQGVLTYIRRFYFDTALSPSPYAMAALQQLVEPSHILFGSDFPFAPPPLTASQVSNLENLAIWPKQQTTAVYRNNALSLFPRFAESNESYEKRPVAAQASFRNKVRQCLQKPILAYGERMRQR</sequence>
<evidence type="ECO:0000256" key="1">
    <source>
        <dbReference type="ARBA" id="ARBA00023239"/>
    </source>
</evidence>
<reference evidence="3 4" key="1">
    <citation type="submission" date="2023-07" db="EMBL/GenBank/DDBJ databases">
        <title>Genomic Encyclopedia of Type Strains, Phase IV (KMG-IV): sequencing the most valuable type-strain genomes for metagenomic binning, comparative biology and taxonomic classification.</title>
        <authorList>
            <person name="Goeker M."/>
        </authorList>
    </citation>
    <scope>NUCLEOTIDE SEQUENCE [LARGE SCALE GENOMIC DNA]</scope>
    <source>
        <strain evidence="3 4">DSM 100301</strain>
    </source>
</reference>
<feature type="domain" description="Amidohydrolase-related" evidence="2">
    <location>
        <begin position="7"/>
        <end position="313"/>
    </location>
</feature>
<dbReference type="RefSeq" id="WP_307160401.1">
    <property type="nucleotide sequence ID" value="NZ_JAUSWH010000029.1"/>
</dbReference>
<keyword evidence="4" id="KW-1185">Reference proteome</keyword>